<evidence type="ECO:0000259" key="13">
    <source>
        <dbReference type="PROSITE" id="PS51194"/>
    </source>
</evidence>
<dbReference type="Pfam" id="PF25875">
    <property type="entry name" value="WHD_Rad26_CSB"/>
    <property type="match status" value="1"/>
</dbReference>
<dbReference type="SMART" id="SM00487">
    <property type="entry name" value="DEXDc"/>
    <property type="match status" value="1"/>
</dbReference>
<dbReference type="InterPro" id="IPR050496">
    <property type="entry name" value="SNF2_RAD54_helicase_repair"/>
</dbReference>
<feature type="region of interest" description="Disordered" evidence="11">
    <location>
        <begin position="150"/>
        <end position="172"/>
    </location>
</feature>
<comment type="similarity">
    <text evidence="2">Belongs to the SNF2/RAD54 helicase family.</text>
</comment>
<dbReference type="GO" id="GO:0008094">
    <property type="term" value="F:ATP-dependent activity, acting on DNA"/>
    <property type="evidence" value="ECO:0007669"/>
    <property type="project" value="TreeGrafter"/>
</dbReference>
<keyword evidence="5" id="KW-0378">Hydrolase</keyword>
<dbReference type="Pfam" id="PF00271">
    <property type="entry name" value="Helicase_C"/>
    <property type="match status" value="1"/>
</dbReference>
<keyword evidence="7" id="KW-0067">ATP-binding</keyword>
<dbReference type="Proteomes" id="UP000000707">
    <property type="component" value="Unassembled WGS sequence"/>
</dbReference>
<evidence type="ECO:0000256" key="10">
    <source>
        <dbReference type="ARBA" id="ARBA00023242"/>
    </source>
</evidence>
<feature type="domain" description="Helicase ATP-binding" evidence="12">
    <location>
        <begin position="277"/>
        <end position="473"/>
    </location>
</feature>
<dbReference type="SMART" id="SM00490">
    <property type="entry name" value="HELICc"/>
    <property type="match status" value="1"/>
</dbReference>
<evidence type="ECO:0000256" key="5">
    <source>
        <dbReference type="ARBA" id="ARBA00022801"/>
    </source>
</evidence>
<dbReference type="InterPro" id="IPR001650">
    <property type="entry name" value="Helicase_C-like"/>
</dbReference>
<dbReference type="Pfam" id="PF00176">
    <property type="entry name" value="SNF2-rel_dom"/>
    <property type="match status" value="1"/>
</dbReference>
<keyword evidence="8" id="KW-0238">DNA-binding</keyword>
<feature type="region of interest" description="Disordered" evidence="11">
    <location>
        <begin position="895"/>
        <end position="921"/>
    </location>
</feature>
<evidence type="ECO:0000259" key="12">
    <source>
        <dbReference type="PROSITE" id="PS51192"/>
    </source>
</evidence>
<evidence type="ECO:0000256" key="4">
    <source>
        <dbReference type="ARBA" id="ARBA00022763"/>
    </source>
</evidence>
<accession>G3B3E3</accession>
<keyword evidence="4" id="KW-0227">DNA damage</keyword>
<dbReference type="InterPro" id="IPR038718">
    <property type="entry name" value="SNF2-like_sf"/>
</dbReference>
<feature type="domain" description="Helicase C-terminal" evidence="13">
    <location>
        <begin position="611"/>
        <end position="779"/>
    </location>
</feature>
<evidence type="ECO:0000313" key="14">
    <source>
        <dbReference type="EMBL" id="EGV64145.1"/>
    </source>
</evidence>
<evidence type="ECO:0000313" key="15">
    <source>
        <dbReference type="Proteomes" id="UP000000707"/>
    </source>
</evidence>
<dbReference type="EMBL" id="GL996521">
    <property type="protein sequence ID" value="EGV64145.1"/>
    <property type="molecule type" value="Genomic_DNA"/>
</dbReference>
<dbReference type="InterPro" id="IPR058951">
    <property type="entry name" value="WHD_Rad26_CSB-like"/>
</dbReference>
<dbReference type="AlphaFoldDB" id="G3B3E3"/>
<organism evidence="15">
    <name type="scientific">Candida tenuis (strain ATCC 10573 / BCRC 21748 / CBS 615 / JCM 9827 / NBRC 10315 / NRRL Y-1498 / VKM Y-70)</name>
    <name type="common">Yeast</name>
    <name type="synonym">Yamadazyma tenuis</name>
    <dbReference type="NCBI Taxonomy" id="590646"/>
    <lineage>
        <taxon>Eukaryota</taxon>
        <taxon>Fungi</taxon>
        <taxon>Dikarya</taxon>
        <taxon>Ascomycota</taxon>
        <taxon>Saccharomycotina</taxon>
        <taxon>Pichiomycetes</taxon>
        <taxon>Debaryomycetaceae</taxon>
        <taxon>Yamadazyma</taxon>
    </lineage>
</organism>
<dbReference type="STRING" id="590646.G3B3E3"/>
<dbReference type="InterPro" id="IPR014001">
    <property type="entry name" value="Helicase_ATP-bd"/>
</dbReference>
<reference evidence="14 15" key="1">
    <citation type="journal article" date="2011" name="Proc. Natl. Acad. Sci. U.S.A.">
        <title>Comparative genomics of xylose-fermenting fungi for enhanced biofuel production.</title>
        <authorList>
            <person name="Wohlbach D.J."/>
            <person name="Kuo A."/>
            <person name="Sato T.K."/>
            <person name="Potts K.M."/>
            <person name="Salamov A.A."/>
            <person name="LaButti K.M."/>
            <person name="Sun H."/>
            <person name="Clum A."/>
            <person name="Pangilinan J.L."/>
            <person name="Lindquist E.A."/>
            <person name="Lucas S."/>
            <person name="Lapidus A."/>
            <person name="Jin M."/>
            <person name="Gunawan C."/>
            <person name="Balan V."/>
            <person name="Dale B.E."/>
            <person name="Jeffries T.W."/>
            <person name="Zinkel R."/>
            <person name="Barry K.W."/>
            <person name="Grigoriev I.V."/>
            <person name="Gasch A.P."/>
        </authorList>
    </citation>
    <scope>NUCLEOTIDE SEQUENCE [LARGE SCALE GENOMIC DNA]</scope>
    <source>
        <strain evidence="15">ATCC 10573 / BCRC 21748 / CBS 615 / JCM 9827 / NBRC 10315 / NRRL Y-1498 / VKM Y-70</strain>
    </source>
</reference>
<dbReference type="PANTHER" id="PTHR45629">
    <property type="entry name" value="SNF2/RAD54 FAMILY MEMBER"/>
    <property type="match status" value="1"/>
</dbReference>
<evidence type="ECO:0000256" key="2">
    <source>
        <dbReference type="ARBA" id="ARBA00007025"/>
    </source>
</evidence>
<comment type="subcellular location">
    <subcellularLocation>
        <location evidence="1">Nucleus</location>
    </subcellularLocation>
</comment>
<evidence type="ECO:0000256" key="8">
    <source>
        <dbReference type="ARBA" id="ARBA00023125"/>
    </source>
</evidence>
<dbReference type="GO" id="GO:0016787">
    <property type="term" value="F:hydrolase activity"/>
    <property type="evidence" value="ECO:0007669"/>
    <property type="project" value="UniProtKB-KW"/>
</dbReference>
<dbReference type="InterPro" id="IPR027417">
    <property type="entry name" value="P-loop_NTPase"/>
</dbReference>
<evidence type="ECO:0000256" key="7">
    <source>
        <dbReference type="ARBA" id="ARBA00022840"/>
    </source>
</evidence>
<keyword evidence="10" id="KW-0539">Nucleus</keyword>
<gene>
    <name evidence="14" type="ORF">CANTEDRAFT_122352</name>
</gene>
<keyword evidence="3" id="KW-0547">Nucleotide-binding</keyword>
<dbReference type="PANTHER" id="PTHR45629:SF7">
    <property type="entry name" value="DNA EXCISION REPAIR PROTEIN ERCC-6-RELATED"/>
    <property type="match status" value="1"/>
</dbReference>
<dbReference type="GO" id="GO:0005524">
    <property type="term" value="F:ATP binding"/>
    <property type="evidence" value="ECO:0007669"/>
    <property type="project" value="InterPro"/>
</dbReference>
<dbReference type="PROSITE" id="PS51194">
    <property type="entry name" value="HELICASE_CTER"/>
    <property type="match status" value="1"/>
</dbReference>
<name>G3B3E3_CANTC</name>
<dbReference type="GO" id="GO:0006283">
    <property type="term" value="P:transcription-coupled nucleotide-excision repair"/>
    <property type="evidence" value="ECO:0007669"/>
    <property type="project" value="TreeGrafter"/>
</dbReference>
<dbReference type="HOGENOM" id="CLU_000315_7_0_1"/>
<feature type="region of interest" description="Disordered" evidence="11">
    <location>
        <begin position="228"/>
        <end position="252"/>
    </location>
</feature>
<dbReference type="InterPro" id="IPR049730">
    <property type="entry name" value="SNF2/RAD54-like_C"/>
</dbReference>
<dbReference type="SUPFAM" id="SSF52540">
    <property type="entry name" value="P-loop containing nucleoside triphosphate hydrolases"/>
    <property type="match status" value="2"/>
</dbReference>
<keyword evidence="15" id="KW-1185">Reference proteome</keyword>
<protein>
    <recommendedName>
        <fullName evidence="16">DNA dependent ATPase</fullName>
    </recommendedName>
</protein>
<evidence type="ECO:0000256" key="6">
    <source>
        <dbReference type="ARBA" id="ARBA00022806"/>
    </source>
</evidence>
<dbReference type="CDD" id="cd18793">
    <property type="entry name" value="SF2_C_SNF"/>
    <property type="match status" value="1"/>
</dbReference>
<evidence type="ECO:0000256" key="11">
    <source>
        <dbReference type="SAM" id="MobiDB-lite"/>
    </source>
</evidence>
<dbReference type="PROSITE" id="PS51192">
    <property type="entry name" value="HELICASE_ATP_BIND_1"/>
    <property type="match status" value="1"/>
</dbReference>
<dbReference type="GO" id="GO:0005634">
    <property type="term" value="C:nucleus"/>
    <property type="evidence" value="ECO:0007669"/>
    <property type="project" value="TreeGrafter"/>
</dbReference>
<keyword evidence="6" id="KW-0347">Helicase</keyword>
<dbReference type="FunFam" id="3.40.50.10810:FF:000039">
    <property type="entry name" value="DNA repair protein Rhp26/Rad26"/>
    <property type="match status" value="1"/>
</dbReference>
<dbReference type="CDD" id="cd18000">
    <property type="entry name" value="DEXHc_ERCC6"/>
    <property type="match status" value="1"/>
</dbReference>
<dbReference type="eggNOG" id="KOG0387">
    <property type="taxonomic scope" value="Eukaryota"/>
</dbReference>
<dbReference type="Gene3D" id="3.40.50.300">
    <property type="entry name" value="P-loop containing nucleotide triphosphate hydrolases"/>
    <property type="match status" value="1"/>
</dbReference>
<keyword evidence="9" id="KW-0234">DNA repair</keyword>
<sequence length="1010" mass="116137">MSELESLGVQIVDQDDLETSITKKANEVLLAKDKQLEQKRLEKTMADAEKVHKKIGILERRLADPRTKISHRKQIRQEIDWFTLNELVPLQEDLKEIEGRLAESSKQLEEMETNITKPLDNDRLPDETERDYLVRIGKITAFGNQTAFEEDGGERSHVHLRQPGVGPADLIDDTDFTYKDEEIEAIEEDEIHPTAEMEEKNIDDGDERIYKRRYAAWVARRSAMRAAAGVESESDSPEWTKPHPTIPDSKLDDRFKLPGDIHPSLFDYQKTCVQWLWELYNQKTGGIIGDEMGLGKTIQVISFIAGLHYSGLLEKPVLIVVPATVLNQWVNEFHKWWPALRCVILHSIGSGMGQKIDENKLEQFLQQEEGATGKVFKGVRTQINAQQVVNSVMESGHVLITTYVGLRIYSKHLLTKSWGYCVLDEGHKIRNPNSEISLLCKRVKTANRIILSGTPIQNNLIELWSLFDFVFPGRLGTLPVFEQQFSLPINMGGYANASNLQVQTSYKCATILRDLISPYLLRRLKHDVARDLPKKEEMVLFVKLTHYQQQMYESFLESEDLRAIMKGKRNMLMGVDVLRKICNHPDLVNGNKSSEDYGNSKRSGKMEVTRKLIQLWALHNHKMLIFCQTRQMLDILERFLHRITKIDGNNMETGEPFEYLRMDGTTPIGKRQYLVDRFNTDPKISVFLLTTKVGGLGINLTGADRIIIYDPDWNPSTDMQARERAWRLGQKRDIVIYRLMITGSIEEKIYHRQIFKTFLTNKILKDPKQRRFFKMNDLHDLFSLGDQDDSEQTSNSSRSVIKKQAKTDDDFVKVAKIMGVSRLDSFEEGEHKDDEEQIMEGIFQNPNVHSRVQHDDVLDDKNNDGVEKEVNKIVDQSVKMLNESRKATRRNRVGVPTWTGKFGTAGKSKRGPESPRAPKALSSSTILENIKKKKKPDMVSERPDLLAELVEVLERNGRMSSNKILIALKNRVDVKNTRDILLVKSMLRKICHWNAVDKVWELMDEYVSKQ</sequence>
<dbReference type="Gene3D" id="3.40.50.10810">
    <property type="entry name" value="Tandem AAA-ATPase domain"/>
    <property type="match status" value="1"/>
</dbReference>
<evidence type="ECO:0008006" key="16">
    <source>
        <dbReference type="Google" id="ProtNLM"/>
    </source>
</evidence>
<evidence type="ECO:0000256" key="9">
    <source>
        <dbReference type="ARBA" id="ARBA00023204"/>
    </source>
</evidence>
<evidence type="ECO:0000256" key="3">
    <source>
        <dbReference type="ARBA" id="ARBA00022741"/>
    </source>
</evidence>
<dbReference type="OrthoDB" id="413460at2759"/>
<dbReference type="InterPro" id="IPR000330">
    <property type="entry name" value="SNF2_N"/>
</dbReference>
<proteinExistence type="inferred from homology"/>
<evidence type="ECO:0000256" key="1">
    <source>
        <dbReference type="ARBA" id="ARBA00004123"/>
    </source>
</evidence>